<organism evidence="2 3">
    <name type="scientific">Hibiscus sabdariffa</name>
    <name type="common">roselle</name>
    <dbReference type="NCBI Taxonomy" id="183260"/>
    <lineage>
        <taxon>Eukaryota</taxon>
        <taxon>Viridiplantae</taxon>
        <taxon>Streptophyta</taxon>
        <taxon>Embryophyta</taxon>
        <taxon>Tracheophyta</taxon>
        <taxon>Spermatophyta</taxon>
        <taxon>Magnoliopsida</taxon>
        <taxon>eudicotyledons</taxon>
        <taxon>Gunneridae</taxon>
        <taxon>Pentapetalae</taxon>
        <taxon>rosids</taxon>
        <taxon>malvids</taxon>
        <taxon>Malvales</taxon>
        <taxon>Malvaceae</taxon>
        <taxon>Malvoideae</taxon>
        <taxon>Hibiscus</taxon>
    </lineage>
</organism>
<evidence type="ECO:0000313" key="3">
    <source>
        <dbReference type="Proteomes" id="UP001472677"/>
    </source>
</evidence>
<keyword evidence="3" id="KW-1185">Reference proteome</keyword>
<gene>
    <name evidence="2" type="ORF">V6N12_030709</name>
</gene>
<evidence type="ECO:0000313" key="2">
    <source>
        <dbReference type="EMBL" id="KAK8553726.1"/>
    </source>
</evidence>
<name>A0ABR2E8S1_9ROSI</name>
<accession>A0ABR2E8S1</accession>
<dbReference type="EMBL" id="JBBPBM010000019">
    <property type="protein sequence ID" value="KAK8553726.1"/>
    <property type="molecule type" value="Genomic_DNA"/>
</dbReference>
<reference evidence="2 3" key="1">
    <citation type="journal article" date="2024" name="G3 (Bethesda)">
        <title>Genome assembly of Hibiscus sabdariffa L. provides insights into metabolisms of medicinal natural products.</title>
        <authorList>
            <person name="Kim T."/>
        </authorList>
    </citation>
    <scope>NUCLEOTIDE SEQUENCE [LARGE SCALE GENOMIC DNA]</scope>
    <source>
        <strain evidence="2">TK-2024</strain>
        <tissue evidence="2">Old leaves</tissue>
    </source>
</reference>
<dbReference type="Proteomes" id="UP001472677">
    <property type="component" value="Unassembled WGS sequence"/>
</dbReference>
<comment type="caution">
    <text evidence="2">The sequence shown here is derived from an EMBL/GenBank/DDBJ whole genome shotgun (WGS) entry which is preliminary data.</text>
</comment>
<sequence>MPAAIDRRRPPLSTADRATWHHQSGPSGEWKTAGRVGFTEELVRRAWELERRRWEPRGWWLDQSGPLDRVTIQR</sequence>
<evidence type="ECO:0000256" key="1">
    <source>
        <dbReference type="SAM" id="MobiDB-lite"/>
    </source>
</evidence>
<protein>
    <submittedName>
        <fullName evidence="2">Uncharacterized protein</fullName>
    </submittedName>
</protein>
<feature type="region of interest" description="Disordered" evidence="1">
    <location>
        <begin position="1"/>
        <end position="32"/>
    </location>
</feature>
<proteinExistence type="predicted"/>